<organism evidence="2 3">
    <name type="scientific">Candidatus Mediterraneibacter faecigallinarum</name>
    <dbReference type="NCBI Taxonomy" id="2838669"/>
    <lineage>
        <taxon>Bacteria</taxon>
        <taxon>Bacillati</taxon>
        <taxon>Bacillota</taxon>
        <taxon>Clostridia</taxon>
        <taxon>Lachnospirales</taxon>
        <taxon>Lachnospiraceae</taxon>
        <taxon>Mediterraneibacter</taxon>
    </lineage>
</organism>
<evidence type="ECO:0000313" key="3">
    <source>
        <dbReference type="Proteomes" id="UP000823894"/>
    </source>
</evidence>
<name>A0A9D2NVF7_9FIRM</name>
<accession>A0A9D2NVF7</accession>
<keyword evidence="1" id="KW-1133">Transmembrane helix</keyword>
<evidence type="ECO:0000256" key="1">
    <source>
        <dbReference type="SAM" id="Phobius"/>
    </source>
</evidence>
<keyword evidence="1" id="KW-0812">Transmembrane</keyword>
<keyword evidence="1" id="KW-0472">Membrane</keyword>
<reference evidence="2" key="1">
    <citation type="journal article" date="2021" name="PeerJ">
        <title>Extensive microbial diversity within the chicken gut microbiome revealed by metagenomics and culture.</title>
        <authorList>
            <person name="Gilroy R."/>
            <person name="Ravi A."/>
            <person name="Getino M."/>
            <person name="Pursley I."/>
            <person name="Horton D.L."/>
            <person name="Alikhan N.F."/>
            <person name="Baker D."/>
            <person name="Gharbi K."/>
            <person name="Hall N."/>
            <person name="Watson M."/>
            <person name="Adriaenssens E.M."/>
            <person name="Foster-Nyarko E."/>
            <person name="Jarju S."/>
            <person name="Secka A."/>
            <person name="Antonio M."/>
            <person name="Oren A."/>
            <person name="Chaudhuri R.R."/>
            <person name="La Ragione R."/>
            <person name="Hildebrand F."/>
            <person name="Pallen M.J."/>
        </authorList>
    </citation>
    <scope>NUCLEOTIDE SEQUENCE</scope>
    <source>
        <strain evidence="2">ChiGjej1B1-1692</strain>
    </source>
</reference>
<evidence type="ECO:0000313" key="2">
    <source>
        <dbReference type="EMBL" id="HJC38599.1"/>
    </source>
</evidence>
<feature type="transmembrane region" description="Helical" evidence="1">
    <location>
        <begin position="12"/>
        <end position="36"/>
    </location>
</feature>
<proteinExistence type="predicted"/>
<dbReference type="AlphaFoldDB" id="A0A9D2NVF7"/>
<reference evidence="2" key="2">
    <citation type="submission" date="2021-04" db="EMBL/GenBank/DDBJ databases">
        <authorList>
            <person name="Gilroy R."/>
        </authorList>
    </citation>
    <scope>NUCLEOTIDE SEQUENCE</scope>
    <source>
        <strain evidence="2">ChiGjej1B1-1692</strain>
    </source>
</reference>
<comment type="caution">
    <text evidence="2">The sequence shown here is derived from an EMBL/GenBank/DDBJ whole genome shotgun (WGS) entry which is preliminary data.</text>
</comment>
<protein>
    <submittedName>
        <fullName evidence="2">Uncharacterized protein</fullName>
    </submittedName>
</protein>
<dbReference type="Proteomes" id="UP000823894">
    <property type="component" value="Unassembled WGS sequence"/>
</dbReference>
<gene>
    <name evidence="2" type="ORF">H9757_06015</name>
</gene>
<sequence>MQEAEQLISLYHTGFIVCLCLAVLSAILSIVLFFVLDIRGVFDFMTGRAEKRTIRKMQEENAKTGKLREEYRDPGSSAELYRTPSGSIPPVIYPVTEPANTGTEKTEKMYQTADAGSEETTLLAENEGDEETTLLNSGEGSFGETVLLTPELEQTLVSSEEAKEKQNPSRKFIITKENIWIHTNELI</sequence>
<dbReference type="EMBL" id="DWWK01000087">
    <property type="protein sequence ID" value="HJC38599.1"/>
    <property type="molecule type" value="Genomic_DNA"/>
</dbReference>